<gene>
    <name evidence="1" type="ordered locus">Bsph_3822</name>
</gene>
<reference evidence="1 2" key="1">
    <citation type="journal article" date="2008" name="J. Bacteriol.">
        <title>Complete genome sequence of the mosquitocidal bacterium Bacillus sphaericus C3-41 and comparison with those of closely related Bacillus species.</title>
        <authorList>
            <person name="Hu X."/>
            <person name="Fan W."/>
            <person name="Han B."/>
            <person name="Liu H."/>
            <person name="Zheng D."/>
            <person name="Li Q."/>
            <person name="Dong W."/>
            <person name="Yan J."/>
            <person name="Gao M."/>
            <person name="Berry C."/>
            <person name="Yuan Z."/>
        </authorList>
    </citation>
    <scope>NUCLEOTIDE SEQUENCE [LARGE SCALE GENOMIC DNA]</scope>
    <source>
        <strain evidence="1 2">C3-41</strain>
    </source>
</reference>
<organism evidence="1 2">
    <name type="scientific">Lysinibacillus sphaericus (strain C3-41)</name>
    <dbReference type="NCBI Taxonomy" id="444177"/>
    <lineage>
        <taxon>Bacteria</taxon>
        <taxon>Bacillati</taxon>
        <taxon>Bacillota</taxon>
        <taxon>Bacilli</taxon>
        <taxon>Bacillales</taxon>
        <taxon>Bacillaceae</taxon>
        <taxon>Lysinibacillus</taxon>
    </lineage>
</organism>
<sequence length="55" mass="6798">MHYKWLVNYQKLEDEIADIKFNLERCKKIETFGGGRFNKSKINFRKPWSSIRRNY</sequence>
<dbReference type="EnsemblBacteria" id="ACA41300">
    <property type="protein sequence ID" value="ACA41300"/>
    <property type="gene ID" value="Bsph_3822"/>
</dbReference>
<evidence type="ECO:0000313" key="1">
    <source>
        <dbReference type="EMBL" id="ACA41300.1"/>
    </source>
</evidence>
<dbReference type="Proteomes" id="UP000002164">
    <property type="component" value="Chromosome"/>
</dbReference>
<evidence type="ECO:0000313" key="2">
    <source>
        <dbReference type="Proteomes" id="UP000002164"/>
    </source>
</evidence>
<dbReference type="EMBL" id="CP000817">
    <property type="protein sequence ID" value="ACA41300.1"/>
    <property type="molecule type" value="Genomic_DNA"/>
</dbReference>
<name>B1HUF5_LYSSC</name>
<dbReference type="KEGG" id="lsp:Bsph_3822"/>
<dbReference type="AlphaFoldDB" id="B1HUF5"/>
<proteinExistence type="predicted"/>
<accession>B1HUF5</accession>
<dbReference type="HOGENOM" id="CLU_3026901_0_0_9"/>
<protein>
    <submittedName>
        <fullName evidence="1">Uncharacterized protein</fullName>
    </submittedName>
</protein>